<evidence type="ECO:0000256" key="2">
    <source>
        <dbReference type="ARBA" id="ARBA00022649"/>
    </source>
</evidence>
<keyword evidence="6" id="KW-0694">RNA-binding</keyword>
<reference evidence="8" key="1">
    <citation type="submission" date="2019-02" db="EMBL/GenBank/DDBJ databases">
        <authorList>
            <person name="Gruber-Vodicka R. H."/>
            <person name="Seah K. B. B."/>
        </authorList>
    </citation>
    <scope>NUCLEOTIDE SEQUENCE</scope>
    <source>
        <strain evidence="9">BECK_BZ198</strain>
        <strain evidence="8">BECK_BZ199</strain>
    </source>
</reference>
<comment type="similarity">
    <text evidence="1">Belongs to the HicA mRNA interferase family.</text>
</comment>
<accession>A0A450XHR3</accession>
<dbReference type="EMBL" id="CAADGH010000001">
    <property type="protein sequence ID" value="VFK74125.1"/>
    <property type="molecule type" value="Genomic_DNA"/>
</dbReference>
<dbReference type="InterPro" id="IPR038570">
    <property type="entry name" value="HicA_sf"/>
</dbReference>
<evidence type="ECO:0000256" key="1">
    <source>
        <dbReference type="ARBA" id="ARBA00006620"/>
    </source>
</evidence>
<evidence type="ECO:0000256" key="3">
    <source>
        <dbReference type="ARBA" id="ARBA00022722"/>
    </source>
</evidence>
<dbReference type="SUPFAM" id="SSF54786">
    <property type="entry name" value="YcfA/nrd intein domain"/>
    <property type="match status" value="1"/>
</dbReference>
<keyword evidence="4" id="KW-0255">Endonuclease</keyword>
<organism evidence="8">
    <name type="scientific">Candidatus Kentrum sp. MB</name>
    <dbReference type="NCBI Taxonomy" id="2138164"/>
    <lineage>
        <taxon>Bacteria</taxon>
        <taxon>Pseudomonadati</taxon>
        <taxon>Pseudomonadota</taxon>
        <taxon>Gammaproteobacteria</taxon>
        <taxon>Candidatus Kentrum</taxon>
    </lineage>
</organism>
<evidence type="ECO:0000256" key="5">
    <source>
        <dbReference type="ARBA" id="ARBA00022801"/>
    </source>
</evidence>
<protein>
    <submittedName>
        <fullName evidence="8">mRNA interferase HicA</fullName>
    </submittedName>
</protein>
<proteinExistence type="inferred from homology"/>
<name>A0A450XHR3_9GAMM</name>
<dbReference type="InterPro" id="IPR012933">
    <property type="entry name" value="HicA_mRNA_interferase"/>
</dbReference>
<keyword evidence="7" id="KW-0346">Stress response</keyword>
<evidence type="ECO:0000256" key="6">
    <source>
        <dbReference type="ARBA" id="ARBA00022884"/>
    </source>
</evidence>
<keyword evidence="3" id="KW-0540">Nuclease</keyword>
<dbReference type="EMBL" id="CAADFQ010000007">
    <property type="protein sequence ID" value="VFK28860.1"/>
    <property type="molecule type" value="Genomic_DNA"/>
</dbReference>
<keyword evidence="2" id="KW-1277">Toxin-antitoxin system</keyword>
<evidence type="ECO:0000313" key="9">
    <source>
        <dbReference type="EMBL" id="VFK74125.1"/>
    </source>
</evidence>
<evidence type="ECO:0000256" key="4">
    <source>
        <dbReference type="ARBA" id="ARBA00022759"/>
    </source>
</evidence>
<dbReference type="GO" id="GO:0004519">
    <property type="term" value="F:endonuclease activity"/>
    <property type="evidence" value="ECO:0007669"/>
    <property type="project" value="UniProtKB-KW"/>
</dbReference>
<evidence type="ECO:0000256" key="7">
    <source>
        <dbReference type="ARBA" id="ARBA00023016"/>
    </source>
</evidence>
<dbReference type="Pfam" id="PF07927">
    <property type="entry name" value="HicA_toxin"/>
    <property type="match status" value="1"/>
</dbReference>
<dbReference type="GO" id="GO:0003729">
    <property type="term" value="F:mRNA binding"/>
    <property type="evidence" value="ECO:0007669"/>
    <property type="project" value="InterPro"/>
</dbReference>
<dbReference type="GO" id="GO:0016787">
    <property type="term" value="F:hydrolase activity"/>
    <property type="evidence" value="ECO:0007669"/>
    <property type="project" value="UniProtKB-KW"/>
</dbReference>
<keyword evidence="5" id="KW-0378">Hydrolase</keyword>
<evidence type="ECO:0000313" key="8">
    <source>
        <dbReference type="EMBL" id="VFK28860.1"/>
    </source>
</evidence>
<gene>
    <name evidence="9" type="ORF">BECKMB1821H_GA0114242_100156</name>
    <name evidence="8" type="ORF">BECKMB1821I_GA0114274_100757</name>
</gene>
<sequence>MKRSTLLRYLRGRGCYLLREGGKHSWWHNPSLNKRSAIPRHSEISDILAKEICKDLGVELVK</sequence>
<dbReference type="AlphaFoldDB" id="A0A450XHR3"/>
<dbReference type="Gene3D" id="3.30.920.30">
    <property type="entry name" value="Hypothetical protein"/>
    <property type="match status" value="1"/>
</dbReference>